<dbReference type="InterPro" id="IPR001296">
    <property type="entry name" value="Glyco_trans_1"/>
</dbReference>
<reference evidence="3 4" key="1">
    <citation type="submission" date="2020-04" db="EMBL/GenBank/DDBJ databases">
        <title>Perkinsus olseni comparative genomics.</title>
        <authorList>
            <person name="Bogema D.R."/>
        </authorList>
    </citation>
    <scope>NUCLEOTIDE SEQUENCE [LARGE SCALE GENOMIC DNA]</scope>
    <source>
        <strain evidence="3">ATCC PRA-205</strain>
    </source>
</reference>
<dbReference type="CDD" id="cd03801">
    <property type="entry name" value="GT4_PimA-like"/>
    <property type="match status" value="1"/>
</dbReference>
<dbReference type="PANTHER" id="PTHR12526">
    <property type="entry name" value="GLYCOSYLTRANSFERASE"/>
    <property type="match status" value="1"/>
</dbReference>
<dbReference type="Proteomes" id="UP000574390">
    <property type="component" value="Unassembled WGS sequence"/>
</dbReference>
<protein>
    <recommendedName>
        <fullName evidence="2">Glycosyl transferase family 1 domain-containing protein</fullName>
    </recommendedName>
</protein>
<sequence length="165" mass="18444">CMGIVCPRKNQVTVVKLFKKFAGDRPDVRLVIVGVRRIRDYEIEYVNEVEETIADDPRISLHDVTSDPDSYYRAADALVFASVNEVTPLVLPEAMLRRLPVITTGIAGIPEMLTHGEHGYIIDPDDEDGFVKAMAEVADNPQLRSEMGLRAEEHAKEHLTLDCTP</sequence>
<proteinExistence type="predicted"/>
<accession>A0A7J6QSC2</accession>
<evidence type="ECO:0000313" key="4">
    <source>
        <dbReference type="Proteomes" id="UP000574390"/>
    </source>
</evidence>
<gene>
    <name evidence="3" type="ORF">FOZ62_013104</name>
</gene>
<evidence type="ECO:0000259" key="2">
    <source>
        <dbReference type="Pfam" id="PF00534"/>
    </source>
</evidence>
<dbReference type="AlphaFoldDB" id="A0A7J6QSC2"/>
<feature type="domain" description="Glycosyl transferase family 1" evidence="2">
    <location>
        <begin position="7"/>
        <end position="153"/>
    </location>
</feature>
<dbReference type="SUPFAM" id="SSF53756">
    <property type="entry name" value="UDP-Glycosyltransferase/glycogen phosphorylase"/>
    <property type="match status" value="1"/>
</dbReference>
<keyword evidence="1" id="KW-0328">Glycosyltransferase</keyword>
<comment type="caution">
    <text evidence="3">The sequence shown here is derived from an EMBL/GenBank/DDBJ whole genome shotgun (WGS) entry which is preliminary data.</text>
</comment>
<organism evidence="3 4">
    <name type="scientific">Perkinsus olseni</name>
    <name type="common">Perkinsus atlanticus</name>
    <dbReference type="NCBI Taxonomy" id="32597"/>
    <lineage>
        <taxon>Eukaryota</taxon>
        <taxon>Sar</taxon>
        <taxon>Alveolata</taxon>
        <taxon>Perkinsozoa</taxon>
        <taxon>Perkinsea</taxon>
        <taxon>Perkinsida</taxon>
        <taxon>Perkinsidae</taxon>
        <taxon>Perkinsus</taxon>
    </lineage>
</organism>
<dbReference type="Pfam" id="PF00534">
    <property type="entry name" value="Glycos_transf_1"/>
    <property type="match status" value="1"/>
</dbReference>
<name>A0A7J6QSC2_PEROL</name>
<feature type="non-terminal residue" evidence="3">
    <location>
        <position position="165"/>
    </location>
</feature>
<evidence type="ECO:0000313" key="3">
    <source>
        <dbReference type="EMBL" id="KAF4711504.1"/>
    </source>
</evidence>
<dbReference type="GO" id="GO:0016757">
    <property type="term" value="F:glycosyltransferase activity"/>
    <property type="evidence" value="ECO:0007669"/>
    <property type="project" value="UniProtKB-KW"/>
</dbReference>
<dbReference type="EMBL" id="JABANM010027323">
    <property type="protein sequence ID" value="KAF4711504.1"/>
    <property type="molecule type" value="Genomic_DNA"/>
</dbReference>
<keyword evidence="1" id="KW-0808">Transferase</keyword>
<evidence type="ECO:0000256" key="1">
    <source>
        <dbReference type="ARBA" id="ARBA00022676"/>
    </source>
</evidence>
<dbReference type="Gene3D" id="3.40.50.2000">
    <property type="entry name" value="Glycogen Phosphorylase B"/>
    <property type="match status" value="1"/>
</dbReference>